<proteinExistence type="predicted"/>
<comment type="caution">
    <text evidence="1">The sequence shown here is derived from an EMBL/GenBank/DDBJ whole genome shotgun (WGS) entry which is preliminary data.</text>
</comment>
<evidence type="ECO:0000313" key="2">
    <source>
        <dbReference type="Proteomes" id="UP001498421"/>
    </source>
</evidence>
<name>A0ABR1HQA1_9HYPO</name>
<gene>
    <name evidence="1" type="ORF">QQZ08_009093</name>
</gene>
<evidence type="ECO:0000313" key="1">
    <source>
        <dbReference type="EMBL" id="KAK7423415.1"/>
    </source>
</evidence>
<accession>A0ABR1HQA1</accession>
<reference evidence="1 2" key="1">
    <citation type="journal article" date="2025" name="Microbiol. Resour. Announc.">
        <title>Draft genome sequences for Neonectria magnoliae and Neonectria punicea, canker pathogens of Liriodendron tulipifera and Acer saccharum in West Virginia.</title>
        <authorList>
            <person name="Petronek H.M."/>
            <person name="Kasson M.T."/>
            <person name="Metheny A.M."/>
            <person name="Stauder C.M."/>
            <person name="Lovett B."/>
            <person name="Lynch S.C."/>
            <person name="Garnas J.R."/>
            <person name="Kasson L.R."/>
            <person name="Stajich J.E."/>
        </authorList>
    </citation>
    <scope>NUCLEOTIDE SEQUENCE [LARGE SCALE GENOMIC DNA]</scope>
    <source>
        <strain evidence="1 2">NRRL 64651</strain>
    </source>
</reference>
<protein>
    <submittedName>
        <fullName evidence="1">Uncharacterized protein</fullName>
    </submittedName>
</protein>
<organism evidence="1 2">
    <name type="scientific">Neonectria magnoliae</name>
    <dbReference type="NCBI Taxonomy" id="2732573"/>
    <lineage>
        <taxon>Eukaryota</taxon>
        <taxon>Fungi</taxon>
        <taxon>Dikarya</taxon>
        <taxon>Ascomycota</taxon>
        <taxon>Pezizomycotina</taxon>
        <taxon>Sordariomycetes</taxon>
        <taxon>Hypocreomycetidae</taxon>
        <taxon>Hypocreales</taxon>
        <taxon>Nectriaceae</taxon>
        <taxon>Neonectria</taxon>
    </lineage>
</organism>
<dbReference type="Proteomes" id="UP001498421">
    <property type="component" value="Unassembled WGS sequence"/>
</dbReference>
<dbReference type="EMBL" id="JAZAVK010000099">
    <property type="protein sequence ID" value="KAK7423415.1"/>
    <property type="molecule type" value="Genomic_DNA"/>
</dbReference>
<keyword evidence="2" id="KW-1185">Reference proteome</keyword>
<sequence>MEWLPTNLVGKKADALYDPDSLMLYPSRAGGSGEALETTDNRQIILTYADDSEILTRQGPSDWDISRLVDLYGTATRAASEPYNKKGGKLEILFRNIRGQSTRAGDTKGGLC</sequence>